<evidence type="ECO:0000313" key="1">
    <source>
        <dbReference type="EMBL" id="KAF2641564.1"/>
    </source>
</evidence>
<keyword evidence="2" id="KW-1185">Reference proteome</keyword>
<gene>
    <name evidence="1" type="ORF">P280DRAFT_398928</name>
</gene>
<protein>
    <submittedName>
        <fullName evidence="1">Uncharacterized protein</fullName>
    </submittedName>
</protein>
<reference evidence="1" key="1">
    <citation type="journal article" date="2020" name="Stud. Mycol.">
        <title>101 Dothideomycetes genomes: a test case for predicting lifestyles and emergence of pathogens.</title>
        <authorList>
            <person name="Haridas S."/>
            <person name="Albert R."/>
            <person name="Binder M."/>
            <person name="Bloem J."/>
            <person name="Labutti K."/>
            <person name="Salamov A."/>
            <person name="Andreopoulos B."/>
            <person name="Baker S."/>
            <person name="Barry K."/>
            <person name="Bills G."/>
            <person name="Bluhm B."/>
            <person name="Cannon C."/>
            <person name="Castanera R."/>
            <person name="Culley D."/>
            <person name="Daum C."/>
            <person name="Ezra D."/>
            <person name="Gonzalez J."/>
            <person name="Henrissat B."/>
            <person name="Kuo A."/>
            <person name="Liang C."/>
            <person name="Lipzen A."/>
            <person name="Lutzoni F."/>
            <person name="Magnuson J."/>
            <person name="Mondo S."/>
            <person name="Nolan M."/>
            <person name="Ohm R."/>
            <person name="Pangilinan J."/>
            <person name="Park H.-J."/>
            <person name="Ramirez L."/>
            <person name="Alfaro M."/>
            <person name="Sun H."/>
            <person name="Tritt A."/>
            <person name="Yoshinaga Y."/>
            <person name="Zwiers L.-H."/>
            <person name="Turgeon B."/>
            <person name="Goodwin S."/>
            <person name="Spatafora J."/>
            <person name="Crous P."/>
            <person name="Grigoriev I."/>
        </authorList>
    </citation>
    <scope>NUCLEOTIDE SEQUENCE</scope>
    <source>
        <strain evidence="1">CBS 473.64</strain>
    </source>
</reference>
<dbReference type="Proteomes" id="UP000799753">
    <property type="component" value="Unassembled WGS sequence"/>
</dbReference>
<dbReference type="AlphaFoldDB" id="A0A6A6S5Y6"/>
<sequence>MTNSTTYADICVARAMLKTLGLPTEIVLEILDYAEYVPVLKFTDAGMRRCVARMGDGMVAQLCLDADVLTQSTIRTLKASKVKTKVQGLCFDFTSCDQGWTSEGTQGSFNTSSWLEVSILRPEDPAKDLAVSKQFLSEGKGTAEDLQRAMEGTGAMFVKRAVGLEKGPQVGEAPIAWYLQGNCVSSDVRHYRVAWERFGELGNERSENEESGSGPGTGLVATLREGDKVLVWARAKYPGWKCTVVNIEMTVRYRFEEG</sequence>
<name>A0A6A6S5Y6_9PLEO</name>
<accession>A0A6A6S5Y6</accession>
<evidence type="ECO:0000313" key="2">
    <source>
        <dbReference type="Proteomes" id="UP000799753"/>
    </source>
</evidence>
<dbReference type="EMBL" id="MU006783">
    <property type="protein sequence ID" value="KAF2641564.1"/>
    <property type="molecule type" value="Genomic_DNA"/>
</dbReference>
<organism evidence="1 2">
    <name type="scientific">Massarina eburnea CBS 473.64</name>
    <dbReference type="NCBI Taxonomy" id="1395130"/>
    <lineage>
        <taxon>Eukaryota</taxon>
        <taxon>Fungi</taxon>
        <taxon>Dikarya</taxon>
        <taxon>Ascomycota</taxon>
        <taxon>Pezizomycotina</taxon>
        <taxon>Dothideomycetes</taxon>
        <taxon>Pleosporomycetidae</taxon>
        <taxon>Pleosporales</taxon>
        <taxon>Massarineae</taxon>
        <taxon>Massarinaceae</taxon>
        <taxon>Massarina</taxon>
    </lineage>
</organism>
<proteinExistence type="predicted"/>
<dbReference type="OrthoDB" id="66095at2759"/>